<evidence type="ECO:0000313" key="2">
    <source>
        <dbReference type="EMBL" id="ETO32704.1"/>
    </source>
</evidence>
<protein>
    <submittedName>
        <fullName evidence="2">Uncharacterized protein</fullName>
    </submittedName>
</protein>
<evidence type="ECO:0000256" key="1">
    <source>
        <dbReference type="SAM" id="MobiDB-lite"/>
    </source>
</evidence>
<name>X6P3N9_RETFI</name>
<feature type="compositionally biased region" description="Basic and acidic residues" evidence="1">
    <location>
        <begin position="301"/>
        <end position="317"/>
    </location>
</feature>
<feature type="compositionally biased region" description="Polar residues" evidence="1">
    <location>
        <begin position="427"/>
        <end position="441"/>
    </location>
</feature>
<comment type="caution">
    <text evidence="2">The sequence shown here is derived from an EMBL/GenBank/DDBJ whole genome shotgun (WGS) entry which is preliminary data.</text>
</comment>
<feature type="region of interest" description="Disordered" evidence="1">
    <location>
        <begin position="65"/>
        <end position="92"/>
    </location>
</feature>
<reference evidence="2 3" key="1">
    <citation type="journal article" date="2013" name="Curr. Biol.">
        <title>The Genome of the Foraminiferan Reticulomyxa filosa.</title>
        <authorList>
            <person name="Glockner G."/>
            <person name="Hulsmann N."/>
            <person name="Schleicher M."/>
            <person name="Noegel A.A."/>
            <person name="Eichinger L."/>
            <person name="Gallinger C."/>
            <person name="Pawlowski J."/>
            <person name="Sierra R."/>
            <person name="Euteneuer U."/>
            <person name="Pillet L."/>
            <person name="Moustafa A."/>
            <person name="Platzer M."/>
            <person name="Groth M."/>
            <person name="Szafranski K."/>
            <person name="Schliwa M."/>
        </authorList>
    </citation>
    <scope>NUCLEOTIDE SEQUENCE [LARGE SCALE GENOMIC DNA]</scope>
</reference>
<feature type="region of interest" description="Disordered" evidence="1">
    <location>
        <begin position="285"/>
        <end position="320"/>
    </location>
</feature>
<organism evidence="2 3">
    <name type="scientific">Reticulomyxa filosa</name>
    <dbReference type="NCBI Taxonomy" id="46433"/>
    <lineage>
        <taxon>Eukaryota</taxon>
        <taxon>Sar</taxon>
        <taxon>Rhizaria</taxon>
        <taxon>Retaria</taxon>
        <taxon>Foraminifera</taxon>
        <taxon>Monothalamids</taxon>
        <taxon>Reticulomyxidae</taxon>
        <taxon>Reticulomyxa</taxon>
    </lineage>
</organism>
<dbReference type="AlphaFoldDB" id="X6P3N9"/>
<feature type="compositionally biased region" description="Basic and acidic residues" evidence="1">
    <location>
        <begin position="70"/>
        <end position="80"/>
    </location>
</feature>
<evidence type="ECO:0000313" key="3">
    <source>
        <dbReference type="Proteomes" id="UP000023152"/>
    </source>
</evidence>
<dbReference type="Proteomes" id="UP000023152">
    <property type="component" value="Unassembled WGS sequence"/>
</dbReference>
<sequence length="596" mass="67213">MSTFQPQLQSPLVYQIAPTPKGNCVSCFDVDEKHGWLISGQMSGTINAWKLPKLRSDPFKILNKSRAQTKKGETDIRKENTNSLLSLPSSSSVNQDSYQATLHLASSSKSDSPLPSTPEINGLVSATTIGNEENGKQQQQQQQDQQEIENVVSSSVQLRTTITSGMTINRYHRFECRNLVAFAPEMVQQIRVVPSLNGKIIAMIGFNSIKTWKNILSSDQCDETINLKNMLSEFNINGTESLMVVCGSQYLRIFCPFHKKFLEMDMLYDPNGGAKSITKKSLQLVYEQDEEEEENNNNNNNDKKEEKEEKRTLEQSDTKLTSPTTITMTTTIMASDIKPSGNSGVYFCQMDDELSKDCPVINGSDDYLLCYTFKKKWRDKNNTFRGTYIYQSLEVKHPPSKNPVSPLYELKQIRTYEKQNMYRRPRNPTNSASSTASETQSNTSVAISVSDTFVVPNTLIDVQETSWGFLVDGDTMAYVVSTKSNVIRVVRWTDQSDEKSVSANKVNDNAGPAQVLYEYNNGKRGFIVTMEYKHGFLVTLSSDRRLCIYHKNVRIAMATNLPGTFIPGYAYIIKRSENAPNVLYYTADEGIFVVEF</sequence>
<feature type="compositionally biased region" description="Low complexity" evidence="1">
    <location>
        <begin position="83"/>
        <end position="92"/>
    </location>
</feature>
<dbReference type="EMBL" id="ASPP01003995">
    <property type="protein sequence ID" value="ETO32704.1"/>
    <property type="molecule type" value="Genomic_DNA"/>
</dbReference>
<gene>
    <name evidence="2" type="ORF">RFI_04414</name>
</gene>
<proteinExistence type="predicted"/>
<feature type="region of interest" description="Disordered" evidence="1">
    <location>
        <begin position="421"/>
        <end position="441"/>
    </location>
</feature>
<keyword evidence="3" id="KW-1185">Reference proteome</keyword>
<accession>X6P3N9</accession>